<feature type="transmembrane region" description="Helical" evidence="8">
    <location>
        <begin position="202"/>
        <end position="220"/>
    </location>
</feature>
<proteinExistence type="inferred from homology"/>
<sequence length="350" mass="37665">MSASGPTDTEMARALKKNGGRDDRFDLPDRKGRPGRLPPEGSAIITRRITAIALALGVVMALGKLWLYSLTGSVGILSSLVHSALDMVAAGSSFIAVRFAARAPDDRYRFGFGKAESFSAVFQVCLIGLAAFHLFGAATGALMGTGGVSADHAGHGHDINGSLIAIVVMGVFVMLTLWLLIAQSWAIRATGSIAVRGDRAHYTADLLGNLFVMIGLAIATLTDAHWADAVVGIVMALWLLFTGYRVARLAWSQLMDRELDQSERKWIINRVMSDPRIRAVTNLRTRASGPHLHMQMRLDLDPHLSLSESHDIVVEAETRLMSAFPAADILIHPHPAGCAQAHGNVRFNSA</sequence>
<dbReference type="SUPFAM" id="SSF160240">
    <property type="entry name" value="Cation efflux protein cytoplasmic domain-like"/>
    <property type="match status" value="1"/>
</dbReference>
<feature type="compositionally biased region" description="Basic and acidic residues" evidence="7">
    <location>
        <begin position="19"/>
        <end position="32"/>
    </location>
</feature>
<keyword evidence="6 8" id="KW-0472">Membrane</keyword>
<dbReference type="NCBIfam" id="TIGR01297">
    <property type="entry name" value="CDF"/>
    <property type="match status" value="1"/>
</dbReference>
<dbReference type="Pfam" id="PF01545">
    <property type="entry name" value="Cation_efflux"/>
    <property type="match status" value="1"/>
</dbReference>
<dbReference type="AlphaFoldDB" id="A0A8J3G2E0"/>
<dbReference type="PANTHER" id="PTHR43840">
    <property type="entry name" value="MITOCHONDRIAL METAL TRANSPORTER 1-RELATED"/>
    <property type="match status" value="1"/>
</dbReference>
<dbReference type="Gene3D" id="1.20.1510.10">
    <property type="entry name" value="Cation efflux protein transmembrane domain"/>
    <property type="match status" value="1"/>
</dbReference>
<keyword evidence="5 8" id="KW-1133">Transmembrane helix</keyword>
<evidence type="ECO:0000256" key="1">
    <source>
        <dbReference type="ARBA" id="ARBA00004141"/>
    </source>
</evidence>
<dbReference type="RefSeq" id="WP_189497448.1">
    <property type="nucleotide sequence ID" value="NZ_BMZH01000006.1"/>
</dbReference>
<evidence type="ECO:0000259" key="9">
    <source>
        <dbReference type="Pfam" id="PF01545"/>
    </source>
</evidence>
<evidence type="ECO:0000256" key="2">
    <source>
        <dbReference type="ARBA" id="ARBA00008114"/>
    </source>
</evidence>
<dbReference type="GO" id="GO:0015341">
    <property type="term" value="F:zinc efflux antiporter activity"/>
    <property type="evidence" value="ECO:0007669"/>
    <property type="project" value="TreeGrafter"/>
</dbReference>
<dbReference type="GO" id="GO:0005886">
    <property type="term" value="C:plasma membrane"/>
    <property type="evidence" value="ECO:0007669"/>
    <property type="project" value="TreeGrafter"/>
</dbReference>
<evidence type="ECO:0000256" key="6">
    <source>
        <dbReference type="ARBA" id="ARBA00023136"/>
    </source>
</evidence>
<feature type="transmembrane region" description="Helical" evidence="8">
    <location>
        <begin position="163"/>
        <end position="181"/>
    </location>
</feature>
<keyword evidence="4 8" id="KW-0812">Transmembrane</keyword>
<dbReference type="GO" id="GO:0006882">
    <property type="term" value="P:intracellular zinc ion homeostasis"/>
    <property type="evidence" value="ECO:0007669"/>
    <property type="project" value="TreeGrafter"/>
</dbReference>
<feature type="transmembrane region" description="Helical" evidence="8">
    <location>
        <begin position="49"/>
        <end position="68"/>
    </location>
</feature>
<evidence type="ECO:0000259" key="10">
    <source>
        <dbReference type="Pfam" id="PF16916"/>
    </source>
</evidence>
<dbReference type="InterPro" id="IPR002524">
    <property type="entry name" value="Cation_efflux"/>
</dbReference>
<comment type="caution">
    <text evidence="11">The sequence shown here is derived from an EMBL/GenBank/DDBJ whole genome shotgun (WGS) entry which is preliminary data.</text>
</comment>
<evidence type="ECO:0000256" key="7">
    <source>
        <dbReference type="SAM" id="MobiDB-lite"/>
    </source>
</evidence>
<feature type="domain" description="Cation efflux protein transmembrane" evidence="9">
    <location>
        <begin position="52"/>
        <end position="255"/>
    </location>
</feature>
<reference evidence="11" key="2">
    <citation type="submission" date="2020-09" db="EMBL/GenBank/DDBJ databases">
        <authorList>
            <person name="Sun Q."/>
            <person name="Kim S."/>
        </authorList>
    </citation>
    <scope>NUCLEOTIDE SEQUENCE</scope>
    <source>
        <strain evidence="11">KCTC 32513</strain>
    </source>
</reference>
<dbReference type="InterPro" id="IPR036837">
    <property type="entry name" value="Cation_efflux_CTD_sf"/>
</dbReference>
<dbReference type="Proteomes" id="UP000634004">
    <property type="component" value="Unassembled WGS sequence"/>
</dbReference>
<name>A0A8J3G2E0_9PROT</name>
<dbReference type="Gene3D" id="3.30.70.1350">
    <property type="entry name" value="Cation efflux protein, cytoplasmic domain"/>
    <property type="match status" value="1"/>
</dbReference>
<dbReference type="PANTHER" id="PTHR43840:SF15">
    <property type="entry name" value="MITOCHONDRIAL METAL TRANSPORTER 1-RELATED"/>
    <property type="match status" value="1"/>
</dbReference>
<reference evidence="11" key="1">
    <citation type="journal article" date="2014" name="Int. J. Syst. Evol. Microbiol.">
        <title>Complete genome sequence of Corynebacterium casei LMG S-19264T (=DSM 44701T), isolated from a smear-ripened cheese.</title>
        <authorList>
            <consortium name="US DOE Joint Genome Institute (JGI-PGF)"/>
            <person name="Walter F."/>
            <person name="Albersmeier A."/>
            <person name="Kalinowski J."/>
            <person name="Ruckert C."/>
        </authorList>
    </citation>
    <scope>NUCLEOTIDE SEQUENCE</scope>
    <source>
        <strain evidence="11">KCTC 32513</strain>
    </source>
</reference>
<evidence type="ECO:0000313" key="11">
    <source>
        <dbReference type="EMBL" id="GHA94759.1"/>
    </source>
</evidence>
<dbReference type="SUPFAM" id="SSF161111">
    <property type="entry name" value="Cation efflux protein transmembrane domain-like"/>
    <property type="match status" value="1"/>
</dbReference>
<dbReference type="InterPro" id="IPR027469">
    <property type="entry name" value="Cation_efflux_TMD_sf"/>
</dbReference>
<feature type="domain" description="Cation efflux protein cytoplasmic" evidence="10">
    <location>
        <begin position="260"/>
        <end position="335"/>
    </location>
</feature>
<protein>
    <submittedName>
        <fullName evidence="11">Cation transporter</fullName>
    </submittedName>
</protein>
<evidence type="ECO:0000256" key="4">
    <source>
        <dbReference type="ARBA" id="ARBA00022692"/>
    </source>
</evidence>
<dbReference type="GO" id="GO:0015093">
    <property type="term" value="F:ferrous iron transmembrane transporter activity"/>
    <property type="evidence" value="ECO:0007669"/>
    <property type="project" value="TreeGrafter"/>
</dbReference>
<evidence type="ECO:0000256" key="3">
    <source>
        <dbReference type="ARBA" id="ARBA00022448"/>
    </source>
</evidence>
<dbReference type="EMBL" id="BMZH01000006">
    <property type="protein sequence ID" value="GHA94759.1"/>
    <property type="molecule type" value="Genomic_DNA"/>
</dbReference>
<evidence type="ECO:0000256" key="8">
    <source>
        <dbReference type="SAM" id="Phobius"/>
    </source>
</evidence>
<dbReference type="InterPro" id="IPR027470">
    <property type="entry name" value="Cation_efflux_CTD"/>
</dbReference>
<evidence type="ECO:0000313" key="12">
    <source>
        <dbReference type="Proteomes" id="UP000634004"/>
    </source>
</evidence>
<dbReference type="InterPro" id="IPR058533">
    <property type="entry name" value="Cation_efflux_TM"/>
</dbReference>
<accession>A0A8J3G2E0</accession>
<comment type="similarity">
    <text evidence="2">Belongs to the cation diffusion facilitator (CDF) transporter (TC 2.A.4) family.</text>
</comment>
<comment type="subcellular location">
    <subcellularLocation>
        <location evidence="1">Membrane</location>
        <topology evidence="1">Multi-pass membrane protein</topology>
    </subcellularLocation>
</comment>
<feature type="transmembrane region" description="Helical" evidence="8">
    <location>
        <begin position="80"/>
        <end position="101"/>
    </location>
</feature>
<keyword evidence="12" id="KW-1185">Reference proteome</keyword>
<feature type="transmembrane region" description="Helical" evidence="8">
    <location>
        <begin position="226"/>
        <end position="247"/>
    </location>
</feature>
<dbReference type="GO" id="GO:0015086">
    <property type="term" value="F:cadmium ion transmembrane transporter activity"/>
    <property type="evidence" value="ECO:0007669"/>
    <property type="project" value="TreeGrafter"/>
</dbReference>
<dbReference type="InterPro" id="IPR050291">
    <property type="entry name" value="CDF_Transporter"/>
</dbReference>
<gene>
    <name evidence="11" type="ORF">GCM10009069_17180</name>
</gene>
<evidence type="ECO:0000256" key="5">
    <source>
        <dbReference type="ARBA" id="ARBA00022989"/>
    </source>
</evidence>
<feature type="transmembrane region" description="Helical" evidence="8">
    <location>
        <begin position="121"/>
        <end position="143"/>
    </location>
</feature>
<organism evidence="11 12">
    <name type="scientific">Algimonas arctica</name>
    <dbReference type="NCBI Taxonomy" id="1479486"/>
    <lineage>
        <taxon>Bacteria</taxon>
        <taxon>Pseudomonadati</taxon>
        <taxon>Pseudomonadota</taxon>
        <taxon>Alphaproteobacteria</taxon>
        <taxon>Maricaulales</taxon>
        <taxon>Robiginitomaculaceae</taxon>
        <taxon>Algimonas</taxon>
    </lineage>
</organism>
<keyword evidence="3" id="KW-0813">Transport</keyword>
<feature type="region of interest" description="Disordered" evidence="7">
    <location>
        <begin position="1"/>
        <end position="39"/>
    </location>
</feature>
<dbReference type="Pfam" id="PF16916">
    <property type="entry name" value="ZT_dimer"/>
    <property type="match status" value="1"/>
</dbReference>